<evidence type="ECO:0000259" key="13">
    <source>
        <dbReference type="PROSITE" id="PS01180"/>
    </source>
</evidence>
<dbReference type="SMART" id="SM00042">
    <property type="entry name" value="CUB"/>
    <property type="match status" value="1"/>
</dbReference>
<evidence type="ECO:0000256" key="5">
    <source>
        <dbReference type="ARBA" id="ARBA00022801"/>
    </source>
</evidence>
<evidence type="ECO:0000256" key="6">
    <source>
        <dbReference type="ARBA" id="ARBA00022833"/>
    </source>
</evidence>
<keyword evidence="6 11" id="KW-0862">Zinc</keyword>
<comment type="cofactor">
    <cofactor evidence="11 12">
        <name>Zn(2+)</name>
        <dbReference type="ChEBI" id="CHEBI:29105"/>
    </cofactor>
    <text evidence="11 12">Binds 1 zinc ion per subunit.</text>
</comment>
<dbReference type="Pfam" id="PF00431">
    <property type="entry name" value="CUB"/>
    <property type="match status" value="1"/>
</dbReference>
<dbReference type="InterPro" id="IPR035914">
    <property type="entry name" value="Sperma_CUB_dom_sf"/>
</dbReference>
<evidence type="ECO:0000256" key="2">
    <source>
        <dbReference type="ARBA" id="ARBA00022536"/>
    </source>
</evidence>
<comment type="subunit">
    <text evidence="1">Monomer.</text>
</comment>
<dbReference type="SUPFAM" id="SSF55486">
    <property type="entry name" value="Metalloproteases ('zincins'), catalytic domain"/>
    <property type="match status" value="1"/>
</dbReference>
<dbReference type="Pfam" id="PF01400">
    <property type="entry name" value="Astacin"/>
    <property type="match status" value="1"/>
</dbReference>
<dbReference type="SUPFAM" id="SSF49854">
    <property type="entry name" value="Spermadhesin, CUB domain"/>
    <property type="match status" value="1"/>
</dbReference>
<feature type="domain" description="Peptidase M12A" evidence="14">
    <location>
        <begin position="202"/>
        <end position="400"/>
    </location>
</feature>
<feature type="domain" description="CUB" evidence="13">
    <location>
        <begin position="441"/>
        <end position="573"/>
    </location>
</feature>
<evidence type="ECO:0000256" key="3">
    <source>
        <dbReference type="ARBA" id="ARBA00022670"/>
    </source>
</evidence>
<comment type="caution">
    <text evidence="15">The sequence shown here is derived from an EMBL/GenBank/DDBJ whole genome shotgun (WGS) entry which is preliminary data.</text>
</comment>
<dbReference type="PROSITE" id="PS51864">
    <property type="entry name" value="ASTACIN"/>
    <property type="match status" value="1"/>
</dbReference>
<keyword evidence="8 11" id="KW-1015">Disulfide bond</keyword>
<evidence type="ECO:0000256" key="12">
    <source>
        <dbReference type="RuleBase" id="RU361183"/>
    </source>
</evidence>
<dbReference type="PROSITE" id="PS01180">
    <property type="entry name" value="CUB"/>
    <property type="match status" value="1"/>
</dbReference>
<dbReference type="InterPro" id="IPR001506">
    <property type="entry name" value="Peptidase_M12A"/>
</dbReference>
<dbReference type="GO" id="GO:0004222">
    <property type="term" value="F:metalloendopeptidase activity"/>
    <property type="evidence" value="ECO:0007669"/>
    <property type="project" value="UniProtKB-UniRule"/>
</dbReference>
<keyword evidence="7 11" id="KW-0482">Metalloprotease</keyword>
<dbReference type="EC" id="3.4.24.-" evidence="12"/>
<keyword evidence="4 11" id="KW-0479">Metal-binding</keyword>
<feature type="binding site" evidence="11">
    <location>
        <position position="300"/>
    </location>
    <ligand>
        <name>Zn(2+)</name>
        <dbReference type="ChEBI" id="CHEBI:29105"/>
        <note>catalytic</note>
    </ligand>
</feature>
<comment type="caution">
    <text evidence="10">Lacks conserved residue(s) required for the propagation of feature annotation.</text>
</comment>
<evidence type="ECO:0000256" key="11">
    <source>
        <dbReference type="PROSITE-ProRule" id="PRU01211"/>
    </source>
</evidence>
<name>A0AAV6UL27_9ARAC</name>
<dbReference type="InterPro" id="IPR006026">
    <property type="entry name" value="Peptidase_Metallo"/>
</dbReference>
<dbReference type="GO" id="GO:0006508">
    <property type="term" value="P:proteolysis"/>
    <property type="evidence" value="ECO:0007669"/>
    <property type="project" value="UniProtKB-KW"/>
</dbReference>
<feature type="binding site" evidence="11">
    <location>
        <position position="296"/>
    </location>
    <ligand>
        <name>Zn(2+)</name>
        <dbReference type="ChEBI" id="CHEBI:29105"/>
        <note>catalytic</note>
    </ligand>
</feature>
<keyword evidence="16" id="KW-1185">Reference proteome</keyword>
<evidence type="ECO:0000256" key="1">
    <source>
        <dbReference type="ARBA" id="ARBA00011245"/>
    </source>
</evidence>
<dbReference type="AlphaFoldDB" id="A0AAV6UL27"/>
<dbReference type="PANTHER" id="PTHR10127:SF850">
    <property type="entry name" value="METALLOENDOPEPTIDASE"/>
    <property type="match status" value="1"/>
</dbReference>
<evidence type="ECO:0000313" key="15">
    <source>
        <dbReference type="EMBL" id="KAG8184404.1"/>
    </source>
</evidence>
<evidence type="ECO:0000256" key="8">
    <source>
        <dbReference type="ARBA" id="ARBA00023157"/>
    </source>
</evidence>
<dbReference type="GO" id="GO:0008270">
    <property type="term" value="F:zinc ion binding"/>
    <property type="evidence" value="ECO:0007669"/>
    <property type="project" value="UniProtKB-UniRule"/>
</dbReference>
<dbReference type="Proteomes" id="UP000827092">
    <property type="component" value="Unassembled WGS sequence"/>
</dbReference>
<keyword evidence="5 11" id="KW-0378">Hydrolase</keyword>
<dbReference type="PRINTS" id="PR00480">
    <property type="entry name" value="ASTACIN"/>
</dbReference>
<feature type="disulfide bond" evidence="11">
    <location>
        <begin position="244"/>
        <end position="399"/>
    </location>
</feature>
<reference evidence="15 16" key="1">
    <citation type="journal article" date="2022" name="Nat. Ecol. Evol.">
        <title>A masculinizing supergene underlies an exaggerated male reproductive morph in a spider.</title>
        <authorList>
            <person name="Hendrickx F."/>
            <person name="De Corte Z."/>
            <person name="Sonet G."/>
            <person name="Van Belleghem S.M."/>
            <person name="Kostlbacher S."/>
            <person name="Vangestel C."/>
        </authorList>
    </citation>
    <scope>NUCLEOTIDE SEQUENCE [LARGE SCALE GENOMIC DNA]</scope>
    <source>
        <strain evidence="15">W744_W776</strain>
    </source>
</reference>
<evidence type="ECO:0000313" key="16">
    <source>
        <dbReference type="Proteomes" id="UP000827092"/>
    </source>
</evidence>
<sequence>MASLPLIKKEASGLQEDSTASSTISLFDLSVNKRQSQTFAFLQGRISRSRRYLNELLIMELKHLPKFFILLAIITKTSTLPVADDEQEDTISDEEKDLPDLNLELPPEVALPGTHATDCGPTHYDSSPKEDIDGDYIYMGHEDRQNGMPDLKYKQDLKEVSDDKLLLFGSNPSFTETGERIVEGDIVVPKYADDHKELSHRKGTINLLALWSRATVYYTLHYSLNPLGRRMIREAMEHWENMTCVKFVERTTQLWYVRFRGDRNGCWSSMGRNLLPLIGQDLSIGNRCEKRYVVVHEVGHALGLNHEQSRLDRDRHVRVLWRNIALGGRPQFWRGLDNPHGVEYDLTSIMHYHPQSFSSRMYERNTVVARNPHYQRLVGMRRNDLSFRDAKVINSMYRCSARCPNRGRLHCENGGYLGPYREDDGGSCSCVCPPHTAGDRCQDIVRSYYDEPPCGGNITAETIIETPGFPERTEPEMSCSWIITAPRGKEVEVEFEEFSFRERLQQQSSSFYGRCVHERVEIRNTDYYTGTFYCGTDIAPGTKMTSVGRTFIILIAADDEMEGKGLRAKIKFI</sequence>
<accession>A0AAV6UL27</accession>
<comment type="function">
    <text evidence="9">Zinc metalloprotease. Provoques deadhesion of endothelial cells from cell cultures, and also degradation of fibronectin, fibrinogen and gelatin in vitro. Its role in the venom is not fully understood but it might act as a spreading factor that facilitates diffusion of other venom toxins. Alternatively, it might be involved in the proteolytic processing of other venom toxins or it might play a role in extra-oral digestion of prey.</text>
</comment>
<dbReference type="EMBL" id="JAFNEN010000374">
    <property type="protein sequence ID" value="KAG8184404.1"/>
    <property type="molecule type" value="Genomic_DNA"/>
</dbReference>
<dbReference type="InterPro" id="IPR034035">
    <property type="entry name" value="Astacin-like_dom"/>
</dbReference>
<evidence type="ECO:0000256" key="4">
    <source>
        <dbReference type="ARBA" id="ARBA00022723"/>
    </source>
</evidence>
<protein>
    <recommendedName>
        <fullName evidence="12">Metalloendopeptidase</fullName>
        <ecNumber evidence="12">3.4.24.-</ecNumber>
    </recommendedName>
</protein>
<dbReference type="Gene3D" id="2.60.120.290">
    <property type="entry name" value="Spermadhesin, CUB domain"/>
    <property type="match status" value="1"/>
</dbReference>
<evidence type="ECO:0000259" key="14">
    <source>
        <dbReference type="PROSITE" id="PS51864"/>
    </source>
</evidence>
<evidence type="ECO:0000256" key="9">
    <source>
        <dbReference type="ARBA" id="ARBA00025529"/>
    </source>
</evidence>
<gene>
    <name evidence="15" type="ORF">JTE90_004576</name>
</gene>
<feature type="disulfide bond" evidence="11">
    <location>
        <begin position="266"/>
        <end position="288"/>
    </location>
</feature>
<keyword evidence="2" id="KW-0245">EGF-like domain</keyword>
<evidence type="ECO:0000256" key="10">
    <source>
        <dbReference type="PROSITE-ProRule" id="PRU00059"/>
    </source>
</evidence>
<dbReference type="PANTHER" id="PTHR10127">
    <property type="entry name" value="DISCOIDIN, CUB, EGF, LAMININ , AND ZINC METALLOPROTEASE DOMAIN CONTAINING"/>
    <property type="match status" value="1"/>
</dbReference>
<dbReference type="InterPro" id="IPR000859">
    <property type="entry name" value="CUB_dom"/>
</dbReference>
<dbReference type="Gene3D" id="3.40.390.10">
    <property type="entry name" value="Collagenase (Catalytic Domain)"/>
    <property type="match status" value="1"/>
</dbReference>
<evidence type="ECO:0000256" key="7">
    <source>
        <dbReference type="ARBA" id="ARBA00023049"/>
    </source>
</evidence>
<keyword evidence="3 11" id="KW-0645">Protease</keyword>
<proteinExistence type="predicted"/>
<dbReference type="CDD" id="cd00041">
    <property type="entry name" value="CUB"/>
    <property type="match status" value="1"/>
</dbReference>
<dbReference type="InterPro" id="IPR024079">
    <property type="entry name" value="MetalloPept_cat_dom_sf"/>
</dbReference>
<feature type="active site" evidence="11">
    <location>
        <position position="297"/>
    </location>
</feature>
<feature type="binding site" evidence="11">
    <location>
        <position position="306"/>
    </location>
    <ligand>
        <name>Zn(2+)</name>
        <dbReference type="ChEBI" id="CHEBI:29105"/>
        <note>catalytic</note>
    </ligand>
</feature>
<dbReference type="SMART" id="SM00235">
    <property type="entry name" value="ZnMc"/>
    <property type="match status" value="1"/>
</dbReference>
<dbReference type="CDD" id="cd04280">
    <property type="entry name" value="ZnMc_astacin_like"/>
    <property type="match status" value="1"/>
</dbReference>
<organism evidence="15 16">
    <name type="scientific">Oedothorax gibbosus</name>
    <dbReference type="NCBI Taxonomy" id="931172"/>
    <lineage>
        <taxon>Eukaryota</taxon>
        <taxon>Metazoa</taxon>
        <taxon>Ecdysozoa</taxon>
        <taxon>Arthropoda</taxon>
        <taxon>Chelicerata</taxon>
        <taxon>Arachnida</taxon>
        <taxon>Araneae</taxon>
        <taxon>Araneomorphae</taxon>
        <taxon>Entelegynae</taxon>
        <taxon>Araneoidea</taxon>
        <taxon>Linyphiidae</taxon>
        <taxon>Erigoninae</taxon>
        <taxon>Oedothorax</taxon>
    </lineage>
</organism>